<dbReference type="InterPro" id="IPR000182">
    <property type="entry name" value="GNAT_dom"/>
</dbReference>
<dbReference type="PROSITE" id="PS51186">
    <property type="entry name" value="GNAT"/>
    <property type="match status" value="1"/>
</dbReference>
<dbReference type="STRING" id="1893.SAMN02787144_1004249"/>
<keyword evidence="2" id="KW-0012">Acyltransferase</keyword>
<protein>
    <submittedName>
        <fullName evidence="4">Acetyltransferase (GNAT) family protein</fullName>
    </submittedName>
</protein>
<dbReference type="Proteomes" id="UP000181909">
    <property type="component" value="Unassembled WGS sequence"/>
</dbReference>
<organism evidence="4 5">
    <name type="scientific">Streptomyces atratus</name>
    <dbReference type="NCBI Taxonomy" id="1893"/>
    <lineage>
        <taxon>Bacteria</taxon>
        <taxon>Bacillati</taxon>
        <taxon>Actinomycetota</taxon>
        <taxon>Actinomycetes</taxon>
        <taxon>Kitasatosporales</taxon>
        <taxon>Streptomycetaceae</taxon>
        <taxon>Streptomyces</taxon>
    </lineage>
</organism>
<proteinExistence type="predicted"/>
<dbReference type="EMBL" id="FPJO01000004">
    <property type="protein sequence ID" value="SFX60223.1"/>
    <property type="molecule type" value="Genomic_DNA"/>
</dbReference>
<evidence type="ECO:0000259" key="3">
    <source>
        <dbReference type="PROSITE" id="PS51186"/>
    </source>
</evidence>
<reference evidence="4 5" key="1">
    <citation type="submission" date="2016-11" db="EMBL/GenBank/DDBJ databases">
        <authorList>
            <person name="Jaros S."/>
            <person name="Januszkiewicz K."/>
            <person name="Wedrychowicz H."/>
        </authorList>
    </citation>
    <scope>NUCLEOTIDE SEQUENCE [LARGE SCALE GENOMIC DNA]</scope>
    <source>
        <strain evidence="4 5">OK807</strain>
    </source>
</reference>
<dbReference type="PANTHER" id="PTHR43877:SF2">
    <property type="entry name" value="AMINOALKYLPHOSPHONATE N-ACETYLTRANSFERASE-RELATED"/>
    <property type="match status" value="1"/>
</dbReference>
<gene>
    <name evidence="4" type="ORF">SAMN02787144_1004249</name>
</gene>
<keyword evidence="1 4" id="KW-0808">Transferase</keyword>
<dbReference type="InterPro" id="IPR016181">
    <property type="entry name" value="Acyl_CoA_acyltransferase"/>
</dbReference>
<dbReference type="GO" id="GO:0016747">
    <property type="term" value="F:acyltransferase activity, transferring groups other than amino-acyl groups"/>
    <property type="evidence" value="ECO:0007669"/>
    <property type="project" value="InterPro"/>
</dbReference>
<dbReference type="SUPFAM" id="SSF55729">
    <property type="entry name" value="Acyl-CoA N-acyltransferases (Nat)"/>
    <property type="match status" value="1"/>
</dbReference>
<feature type="domain" description="N-acetyltransferase" evidence="3">
    <location>
        <begin position="7"/>
        <end position="173"/>
    </location>
</feature>
<dbReference type="InterPro" id="IPR050832">
    <property type="entry name" value="Bact_Acetyltransf"/>
</dbReference>
<name>A0A1K1YE86_STRAR</name>
<evidence type="ECO:0000313" key="5">
    <source>
        <dbReference type="Proteomes" id="UP000181909"/>
    </source>
</evidence>
<accession>A0A1K1YE86</accession>
<evidence type="ECO:0000256" key="1">
    <source>
        <dbReference type="ARBA" id="ARBA00022679"/>
    </source>
</evidence>
<evidence type="ECO:0000313" key="4">
    <source>
        <dbReference type="EMBL" id="SFX60223.1"/>
    </source>
</evidence>
<evidence type="ECO:0000256" key="2">
    <source>
        <dbReference type="ARBA" id="ARBA00023315"/>
    </source>
</evidence>
<dbReference type="Gene3D" id="3.40.630.30">
    <property type="match status" value="1"/>
</dbReference>
<sequence>MNDVNELRFRPADETDLPTLVRLRDDAARWMLAQGVTGQWQPGELGEDHFRRIMASGEVWIAEAQGRVAGAWELWWADDDAWGPQPPVAGYVHRLMVDRDTAPPGTGRLLLRAAERRVAAAGRAFVRLDCLAGNARLNAYYVNDGYRPVGHKAGKPQPGGTPKAFTLLEKTLRTGDDGWATALSRPGQRRSA</sequence>
<dbReference type="PANTHER" id="PTHR43877">
    <property type="entry name" value="AMINOALKYLPHOSPHONATE N-ACETYLTRANSFERASE-RELATED-RELATED"/>
    <property type="match status" value="1"/>
</dbReference>
<dbReference type="Pfam" id="PF00583">
    <property type="entry name" value="Acetyltransf_1"/>
    <property type="match status" value="1"/>
</dbReference>
<dbReference type="AlphaFoldDB" id="A0A1K1YE86"/>